<evidence type="ECO:0000313" key="1">
    <source>
        <dbReference type="EMBL" id="RIB22188.1"/>
    </source>
</evidence>
<sequence length="162" mass="17869">MGPKFVVKQIVKEILAGDGIYSPGEINGSIGFTACSAGFWARDQANINYIATSGHCFAASVLFYLRAQIDPSDLIGPMIYHLQNPDFGLINLNLENVRPIPCIRNRNSRQFPELIINDQIAVSSIGAHLCHSGLTTNVECGYVKSLNGNGFLEFQLIFRMIY</sequence>
<accession>A0A397VK08</accession>
<dbReference type="Gene3D" id="2.40.10.10">
    <property type="entry name" value="Trypsin-like serine proteases"/>
    <property type="match status" value="1"/>
</dbReference>
<dbReference type="OrthoDB" id="10385191at2759"/>
<evidence type="ECO:0008006" key="3">
    <source>
        <dbReference type="Google" id="ProtNLM"/>
    </source>
</evidence>
<proteinExistence type="predicted"/>
<gene>
    <name evidence="1" type="ORF">C2G38_2033784</name>
</gene>
<keyword evidence="2" id="KW-1185">Reference proteome</keyword>
<comment type="caution">
    <text evidence="1">The sequence shown here is derived from an EMBL/GenBank/DDBJ whole genome shotgun (WGS) entry which is preliminary data.</text>
</comment>
<evidence type="ECO:0000313" key="2">
    <source>
        <dbReference type="Proteomes" id="UP000266673"/>
    </source>
</evidence>
<dbReference type="InterPro" id="IPR043504">
    <property type="entry name" value="Peptidase_S1_PA_chymotrypsin"/>
</dbReference>
<protein>
    <recommendedName>
        <fullName evidence="3">Peptidase S1 domain-containing protein</fullName>
    </recommendedName>
</protein>
<name>A0A397VK08_9GLOM</name>
<dbReference type="SUPFAM" id="SSF50494">
    <property type="entry name" value="Trypsin-like serine proteases"/>
    <property type="match status" value="1"/>
</dbReference>
<dbReference type="Proteomes" id="UP000266673">
    <property type="component" value="Unassembled WGS sequence"/>
</dbReference>
<dbReference type="AlphaFoldDB" id="A0A397VK08"/>
<dbReference type="EMBL" id="QKWP01000321">
    <property type="protein sequence ID" value="RIB22188.1"/>
    <property type="molecule type" value="Genomic_DNA"/>
</dbReference>
<organism evidence="1 2">
    <name type="scientific">Gigaspora rosea</name>
    <dbReference type="NCBI Taxonomy" id="44941"/>
    <lineage>
        <taxon>Eukaryota</taxon>
        <taxon>Fungi</taxon>
        <taxon>Fungi incertae sedis</taxon>
        <taxon>Mucoromycota</taxon>
        <taxon>Glomeromycotina</taxon>
        <taxon>Glomeromycetes</taxon>
        <taxon>Diversisporales</taxon>
        <taxon>Gigasporaceae</taxon>
        <taxon>Gigaspora</taxon>
    </lineage>
</organism>
<dbReference type="InterPro" id="IPR009003">
    <property type="entry name" value="Peptidase_S1_PA"/>
</dbReference>
<reference evidence="1 2" key="1">
    <citation type="submission" date="2018-06" db="EMBL/GenBank/DDBJ databases">
        <title>Comparative genomics reveals the genomic features of Rhizophagus irregularis, R. cerebriforme, R. diaphanum and Gigaspora rosea, and their symbiotic lifestyle signature.</title>
        <authorList>
            <person name="Morin E."/>
            <person name="San Clemente H."/>
            <person name="Chen E.C.H."/>
            <person name="De La Providencia I."/>
            <person name="Hainaut M."/>
            <person name="Kuo A."/>
            <person name="Kohler A."/>
            <person name="Murat C."/>
            <person name="Tang N."/>
            <person name="Roy S."/>
            <person name="Loubradou J."/>
            <person name="Henrissat B."/>
            <person name="Grigoriev I.V."/>
            <person name="Corradi N."/>
            <person name="Roux C."/>
            <person name="Martin F.M."/>
        </authorList>
    </citation>
    <scope>NUCLEOTIDE SEQUENCE [LARGE SCALE GENOMIC DNA]</scope>
    <source>
        <strain evidence="1 2">DAOM 194757</strain>
    </source>
</reference>